<accession>A0A6A0AJE4</accession>
<dbReference type="Proteomes" id="UP000485058">
    <property type="component" value="Unassembled WGS sequence"/>
</dbReference>
<dbReference type="AlphaFoldDB" id="A0A6A0AJE4"/>
<comment type="caution">
    <text evidence="1">The sequence shown here is derived from an EMBL/GenBank/DDBJ whole genome shotgun (WGS) entry which is preliminary data.</text>
</comment>
<feature type="non-terminal residue" evidence="1">
    <location>
        <position position="1"/>
    </location>
</feature>
<evidence type="ECO:0000313" key="2">
    <source>
        <dbReference type="Proteomes" id="UP000485058"/>
    </source>
</evidence>
<keyword evidence="2" id="KW-1185">Reference proteome</keyword>
<evidence type="ECO:0000313" key="1">
    <source>
        <dbReference type="EMBL" id="GFH32174.1"/>
    </source>
</evidence>
<dbReference type="EMBL" id="BLLF01006349">
    <property type="protein sequence ID" value="GFH32174.1"/>
    <property type="molecule type" value="Genomic_DNA"/>
</dbReference>
<organism evidence="1 2">
    <name type="scientific">Haematococcus lacustris</name>
    <name type="common">Green alga</name>
    <name type="synonym">Haematococcus pluvialis</name>
    <dbReference type="NCBI Taxonomy" id="44745"/>
    <lineage>
        <taxon>Eukaryota</taxon>
        <taxon>Viridiplantae</taxon>
        <taxon>Chlorophyta</taxon>
        <taxon>core chlorophytes</taxon>
        <taxon>Chlorophyceae</taxon>
        <taxon>CS clade</taxon>
        <taxon>Chlamydomonadales</taxon>
        <taxon>Haematococcaceae</taxon>
        <taxon>Haematococcus</taxon>
    </lineage>
</organism>
<feature type="non-terminal residue" evidence="1">
    <location>
        <position position="115"/>
    </location>
</feature>
<reference evidence="1 2" key="1">
    <citation type="submission" date="2020-02" db="EMBL/GenBank/DDBJ databases">
        <title>Draft genome sequence of Haematococcus lacustris strain NIES-144.</title>
        <authorList>
            <person name="Morimoto D."/>
            <person name="Nakagawa S."/>
            <person name="Yoshida T."/>
            <person name="Sawayama S."/>
        </authorList>
    </citation>
    <scope>NUCLEOTIDE SEQUENCE [LARGE SCALE GENOMIC DNA]</scope>
    <source>
        <strain evidence="1 2">NIES-144</strain>
    </source>
</reference>
<sequence length="115" mass="13206">TDEGRQFTAKQCQKLWKKWQSSYRFAKIRLTMQNRTGGGTPFWELPPPQRRQLASLNDTLKNLSQEQYTMLEAVMGSDPATEPPVSVSGGVKTVVYNQRTPQQQMYQANLQRLLT</sequence>
<proteinExistence type="predicted"/>
<protein>
    <submittedName>
        <fullName evidence="1">Uncharacterized protein</fullName>
    </submittedName>
</protein>
<name>A0A6A0AJE4_HAELA</name>
<gene>
    <name evidence="1" type="ORF">HaLaN_31351</name>
</gene>